<sequence>MNERSKPTLAVVGATGAVGGVLLQLLSERVDVWGEIRLIASERSAGKVLQVRGEDVVVQTLGADSFDGVDAAIFDVPTQVAREWIPRAVDRGTAVIDATSAYRSEPGVPLIVPEINPSQVKNRPRGIVASPNSTTLTLIDALWPLHSGWELVELVVATYQSASGMGHKGMARLYAEADALSHTAGVGTHTGGVRRRVATGLPPESPFPAPLAYNVVPWAGTLCDDGWSSEELKIRTEIRRVLGVPDLLVAATCVQVPVVIGHSVAVHATFRRPLGVEEARNALVHAPSVVVLDDPAHDEWPTPTDVVGSDPTFVGRMRQSVDFPNSIEFFVVGDNLRRGSALNVAQIGELLSKDLQQRETGKAAPRATDGF</sequence>
<dbReference type="RefSeq" id="WP_006593818.1">
    <property type="nucleotide sequence ID" value="NZ_BAHD01000062.1"/>
</dbReference>
<dbReference type="EC" id="1.2.1.11" evidence="3 12"/>
<dbReference type="SUPFAM" id="SSF55347">
    <property type="entry name" value="Glyceraldehyde-3-phosphate dehydrogenase-like, C-terminal domain"/>
    <property type="match status" value="1"/>
</dbReference>
<reference evidence="14 15" key="1">
    <citation type="submission" date="2012-08" db="EMBL/GenBank/DDBJ databases">
        <title>Whole genome shotgun sequence of Kineosphaera limosa NBRC 100340.</title>
        <authorList>
            <person name="Yoshida I."/>
            <person name="Isaki S."/>
            <person name="Hosoyama A."/>
            <person name="Tsuchikane K."/>
            <person name="Katsumata H."/>
            <person name="Ando Y."/>
            <person name="Ohji S."/>
            <person name="Hamada M."/>
            <person name="Tamura T."/>
            <person name="Yamazoe A."/>
            <person name="Yamazaki S."/>
            <person name="Fujita N."/>
        </authorList>
    </citation>
    <scope>NUCLEOTIDE SEQUENCE [LARGE SCALE GENOMIC DNA]</scope>
    <source>
        <strain evidence="14 15">NBRC 100340</strain>
    </source>
</reference>
<dbReference type="Proteomes" id="UP000008366">
    <property type="component" value="Unassembled WGS sequence"/>
</dbReference>
<dbReference type="eggNOG" id="COG0136">
    <property type="taxonomic scope" value="Bacteria"/>
</dbReference>
<keyword evidence="6" id="KW-0521">NADP</keyword>
<evidence type="ECO:0000256" key="8">
    <source>
        <dbReference type="ARBA" id="ARBA00023002"/>
    </source>
</evidence>
<evidence type="ECO:0000256" key="4">
    <source>
        <dbReference type="ARBA" id="ARBA00022605"/>
    </source>
</evidence>
<dbReference type="STRING" id="1184609.KILIM_062_00330"/>
<evidence type="ECO:0000256" key="12">
    <source>
        <dbReference type="NCBIfam" id="TIGR01296"/>
    </source>
</evidence>
<dbReference type="GO" id="GO:0009086">
    <property type="term" value="P:methionine biosynthetic process"/>
    <property type="evidence" value="ECO:0007669"/>
    <property type="project" value="UniProtKB-UniRule"/>
</dbReference>
<dbReference type="PANTHER" id="PTHR46278">
    <property type="entry name" value="DEHYDROGENASE, PUTATIVE-RELATED"/>
    <property type="match status" value="1"/>
</dbReference>
<evidence type="ECO:0000256" key="2">
    <source>
        <dbReference type="ARBA" id="ARBA00011738"/>
    </source>
</evidence>
<dbReference type="OrthoDB" id="9805684at2"/>
<dbReference type="GO" id="GO:0050661">
    <property type="term" value="F:NADP binding"/>
    <property type="evidence" value="ECO:0007669"/>
    <property type="project" value="InterPro"/>
</dbReference>
<evidence type="ECO:0000256" key="5">
    <source>
        <dbReference type="ARBA" id="ARBA00022697"/>
    </source>
</evidence>
<dbReference type="InterPro" id="IPR000534">
    <property type="entry name" value="Semialdehyde_DH_NAD-bd"/>
</dbReference>
<dbReference type="GO" id="GO:0019877">
    <property type="term" value="P:diaminopimelate biosynthetic process"/>
    <property type="evidence" value="ECO:0007669"/>
    <property type="project" value="UniProtKB-KW"/>
</dbReference>
<proteinExistence type="inferred from homology"/>
<dbReference type="InterPro" id="IPR005986">
    <property type="entry name" value="Asp_semialdehyde_DH_beta"/>
</dbReference>
<keyword evidence="15" id="KW-1185">Reference proteome</keyword>
<comment type="catalytic activity">
    <reaction evidence="11">
        <text>L-aspartate 4-semialdehyde + phosphate + NADP(+) = 4-phospho-L-aspartate + NADPH + H(+)</text>
        <dbReference type="Rhea" id="RHEA:24284"/>
        <dbReference type="ChEBI" id="CHEBI:15378"/>
        <dbReference type="ChEBI" id="CHEBI:43474"/>
        <dbReference type="ChEBI" id="CHEBI:57535"/>
        <dbReference type="ChEBI" id="CHEBI:57783"/>
        <dbReference type="ChEBI" id="CHEBI:58349"/>
        <dbReference type="ChEBI" id="CHEBI:537519"/>
        <dbReference type="EC" id="1.2.1.11"/>
    </reaction>
</comment>
<dbReference type="GO" id="GO:0009089">
    <property type="term" value="P:lysine biosynthetic process via diaminopimelate"/>
    <property type="evidence" value="ECO:0007669"/>
    <property type="project" value="UniProtKB-UniRule"/>
</dbReference>
<dbReference type="Pfam" id="PF01118">
    <property type="entry name" value="Semialdhyde_dh"/>
    <property type="match status" value="1"/>
</dbReference>
<dbReference type="InterPro" id="IPR012280">
    <property type="entry name" value="Semialdhyde_DH_dimer_dom"/>
</dbReference>
<dbReference type="NCBIfam" id="TIGR01296">
    <property type="entry name" value="asd_B"/>
    <property type="match status" value="1"/>
</dbReference>
<evidence type="ECO:0000256" key="1">
    <source>
        <dbReference type="ARBA" id="ARBA00010584"/>
    </source>
</evidence>
<dbReference type="NCBIfam" id="NF011456">
    <property type="entry name" value="PRK14874.1"/>
    <property type="match status" value="1"/>
</dbReference>
<organism evidence="14 15">
    <name type="scientific">Kineosphaera limosa NBRC 100340</name>
    <dbReference type="NCBI Taxonomy" id="1184609"/>
    <lineage>
        <taxon>Bacteria</taxon>
        <taxon>Bacillati</taxon>
        <taxon>Actinomycetota</taxon>
        <taxon>Actinomycetes</taxon>
        <taxon>Micrococcales</taxon>
        <taxon>Dermatophilaceae</taxon>
        <taxon>Kineosphaera</taxon>
    </lineage>
</organism>
<comment type="subunit">
    <text evidence="2">Homodimer.</text>
</comment>
<accession>K6WTZ3</accession>
<evidence type="ECO:0000259" key="13">
    <source>
        <dbReference type="SMART" id="SM00859"/>
    </source>
</evidence>
<keyword evidence="10" id="KW-0486">Methionine biosynthesis</keyword>
<evidence type="ECO:0000256" key="10">
    <source>
        <dbReference type="ARBA" id="ARBA00023167"/>
    </source>
</evidence>
<protein>
    <recommendedName>
        <fullName evidence="3 12">Aspartate-semialdehyde dehydrogenase</fullName>
        <ecNumber evidence="3 12">1.2.1.11</ecNumber>
    </recommendedName>
</protein>
<keyword evidence="8" id="KW-0560">Oxidoreductase</keyword>
<dbReference type="GO" id="GO:0046983">
    <property type="term" value="F:protein dimerization activity"/>
    <property type="evidence" value="ECO:0007669"/>
    <property type="project" value="InterPro"/>
</dbReference>
<keyword evidence="5" id="KW-0791">Threonine biosynthesis</keyword>
<dbReference type="PIRSF" id="PIRSF000148">
    <property type="entry name" value="ASA_dh"/>
    <property type="match status" value="1"/>
</dbReference>
<dbReference type="InterPro" id="IPR036291">
    <property type="entry name" value="NAD(P)-bd_dom_sf"/>
</dbReference>
<dbReference type="GO" id="GO:0051287">
    <property type="term" value="F:NAD binding"/>
    <property type="evidence" value="ECO:0007669"/>
    <property type="project" value="InterPro"/>
</dbReference>
<evidence type="ECO:0000256" key="9">
    <source>
        <dbReference type="ARBA" id="ARBA00023154"/>
    </source>
</evidence>
<dbReference type="GO" id="GO:0009088">
    <property type="term" value="P:threonine biosynthetic process"/>
    <property type="evidence" value="ECO:0007669"/>
    <property type="project" value="UniProtKB-UniRule"/>
</dbReference>
<dbReference type="EMBL" id="BAHD01000062">
    <property type="protein sequence ID" value="GAB97286.1"/>
    <property type="molecule type" value="Genomic_DNA"/>
</dbReference>
<dbReference type="SMART" id="SM00859">
    <property type="entry name" value="Semialdhyde_dh"/>
    <property type="match status" value="1"/>
</dbReference>
<dbReference type="GO" id="GO:0004073">
    <property type="term" value="F:aspartate-semialdehyde dehydrogenase activity"/>
    <property type="evidence" value="ECO:0007669"/>
    <property type="project" value="UniProtKB-UniRule"/>
</dbReference>
<evidence type="ECO:0000313" key="14">
    <source>
        <dbReference type="EMBL" id="GAB97286.1"/>
    </source>
</evidence>
<comment type="similarity">
    <text evidence="1">Belongs to the aspartate-semialdehyde dehydrogenase family.</text>
</comment>
<dbReference type="Gene3D" id="3.40.50.720">
    <property type="entry name" value="NAD(P)-binding Rossmann-like Domain"/>
    <property type="match status" value="1"/>
</dbReference>
<keyword evidence="9" id="KW-0457">Lysine biosynthesis</keyword>
<dbReference type="Pfam" id="PF02774">
    <property type="entry name" value="Semialdhyde_dhC"/>
    <property type="match status" value="1"/>
</dbReference>
<dbReference type="PANTHER" id="PTHR46278:SF2">
    <property type="entry name" value="ASPARTATE-SEMIALDEHYDE DEHYDROGENASE"/>
    <property type="match status" value="1"/>
</dbReference>
<evidence type="ECO:0000313" key="15">
    <source>
        <dbReference type="Proteomes" id="UP000008366"/>
    </source>
</evidence>
<dbReference type="Gene3D" id="3.30.360.10">
    <property type="entry name" value="Dihydrodipicolinate Reductase, domain 2"/>
    <property type="match status" value="1"/>
</dbReference>
<dbReference type="AlphaFoldDB" id="K6WTZ3"/>
<dbReference type="CDD" id="cd02316">
    <property type="entry name" value="VcASADH2_like_N"/>
    <property type="match status" value="1"/>
</dbReference>
<evidence type="ECO:0000256" key="6">
    <source>
        <dbReference type="ARBA" id="ARBA00022857"/>
    </source>
</evidence>
<dbReference type="CDD" id="cd18131">
    <property type="entry name" value="ASADH_C_bac_euk_like"/>
    <property type="match status" value="1"/>
</dbReference>
<evidence type="ECO:0000256" key="3">
    <source>
        <dbReference type="ARBA" id="ARBA00013120"/>
    </source>
</evidence>
<gene>
    <name evidence="14" type="primary">asd</name>
    <name evidence="14" type="ORF">KILIM_062_00330</name>
</gene>
<comment type="caution">
    <text evidence="14">The sequence shown here is derived from an EMBL/GenBank/DDBJ whole genome shotgun (WGS) entry which is preliminary data.</text>
</comment>
<evidence type="ECO:0000256" key="11">
    <source>
        <dbReference type="ARBA" id="ARBA00047891"/>
    </source>
</evidence>
<feature type="domain" description="Semialdehyde dehydrogenase NAD-binding" evidence="13">
    <location>
        <begin position="8"/>
        <end position="123"/>
    </location>
</feature>
<name>K6WTZ3_9MICO</name>
<dbReference type="SUPFAM" id="SSF51735">
    <property type="entry name" value="NAD(P)-binding Rossmann-fold domains"/>
    <property type="match status" value="1"/>
</dbReference>
<evidence type="ECO:0000256" key="7">
    <source>
        <dbReference type="ARBA" id="ARBA00022915"/>
    </source>
</evidence>
<dbReference type="GO" id="GO:0009097">
    <property type="term" value="P:isoleucine biosynthetic process"/>
    <property type="evidence" value="ECO:0007669"/>
    <property type="project" value="UniProtKB-UniRule"/>
</dbReference>
<keyword evidence="7" id="KW-0220">Diaminopimelate biosynthesis</keyword>
<keyword evidence="4" id="KW-0028">Amino-acid biosynthesis</keyword>